<dbReference type="AlphaFoldDB" id="A0A077ZNY7"/>
<feature type="region of interest" description="Disordered" evidence="2">
    <location>
        <begin position="198"/>
        <end position="227"/>
    </location>
</feature>
<dbReference type="InParanoid" id="A0A077ZNY7"/>
<dbReference type="Proteomes" id="UP000039865">
    <property type="component" value="Unassembled WGS sequence"/>
</dbReference>
<evidence type="ECO:0000313" key="4">
    <source>
        <dbReference type="Proteomes" id="UP000039865"/>
    </source>
</evidence>
<organism evidence="3 4">
    <name type="scientific">Stylonychia lemnae</name>
    <name type="common">Ciliate</name>
    <dbReference type="NCBI Taxonomy" id="5949"/>
    <lineage>
        <taxon>Eukaryota</taxon>
        <taxon>Sar</taxon>
        <taxon>Alveolata</taxon>
        <taxon>Ciliophora</taxon>
        <taxon>Intramacronucleata</taxon>
        <taxon>Spirotrichea</taxon>
        <taxon>Stichotrichia</taxon>
        <taxon>Sporadotrichida</taxon>
        <taxon>Oxytrichidae</taxon>
        <taxon>Stylonychinae</taxon>
        <taxon>Stylonychia</taxon>
    </lineage>
</organism>
<sequence length="740" mass="87192">MADIQKFQIDNNSETNKKEVKDEYKHLPNITGAFQPLIGKVSPSSKSNLVDIREYGDGKNYLYKVNKNIDHNILQSTLKLKINRKQELTKFVEEFEDKQERLKEIMVNQEQLDSDQVFKQKTKEKQNHLKFNKQDILRTPMFKNDTSSDKASIQSLNTNIAQQSFAKLKQEFTQVKIHRTYETDLQLQSVAERIDKQKRFNRDSVNDEEQEDDDMDDTTENGKDSFKLPDLRRINKSQIDDYDDLQKKKKKYYTMVNTPRYISQESNPGSPIRQSIQPPYSLRQVSIKNSDMIKDYNNEDSKQVLTIDKQRKIDQQFEKRFKVKDFKLENIKLLQSQESGALSPSKIKSKSKLNLQVESLKKIPDFKTPSMKNQLKTFTFKQRQQMIDEETIQRSKHIKMLNQSIDSFEEDFTSLDQTKAKYQNREKQQSKKLSQFKQISISPLRPSQFQQTQDSQQDPSIRKDIEEDSNRTFIQPPKQLILELKDSNTDTFLTEQIKLKMENQPSIRVQAQSQLHPSSEYFQEQQQNWSQNMYFVIKDIKNSLGLNQGTPKALPEKTPKNHSNWNEQGSFQKIQDLEEKYGNNFSSSNVHINIPKINLQKRGKSISIETKQNQSPQMIAKQQYRDRLVHYGKWYLNPDSFNRNISKIAMKSNDLSEDKVRQRIQQIKNQNDDMSEAVNNVLKNSQFGQFADGDETMRHTFINGENTKKNQFVKRENREKQILENLNKLVQSLIWKQRQL</sequence>
<gene>
    <name evidence="3" type="primary">Contig15839.g16881</name>
    <name evidence="3" type="ORF">STYLEM_625</name>
</gene>
<name>A0A077ZNY7_STYLE</name>
<evidence type="ECO:0000256" key="2">
    <source>
        <dbReference type="SAM" id="MobiDB-lite"/>
    </source>
</evidence>
<feature type="compositionally biased region" description="Low complexity" evidence="2">
    <location>
        <begin position="444"/>
        <end position="459"/>
    </location>
</feature>
<keyword evidence="4" id="KW-1185">Reference proteome</keyword>
<accession>A0A077ZNY7</accession>
<feature type="region of interest" description="Disordered" evidence="2">
    <location>
        <begin position="444"/>
        <end position="470"/>
    </location>
</feature>
<feature type="coiled-coil region" evidence="1">
    <location>
        <begin position="657"/>
        <end position="684"/>
    </location>
</feature>
<feature type="compositionally biased region" description="Basic and acidic residues" evidence="2">
    <location>
        <begin position="460"/>
        <end position="470"/>
    </location>
</feature>
<reference evidence="3 4" key="1">
    <citation type="submission" date="2014-06" db="EMBL/GenBank/DDBJ databases">
        <authorList>
            <person name="Swart Estienne"/>
        </authorList>
    </citation>
    <scope>NUCLEOTIDE SEQUENCE [LARGE SCALE GENOMIC DNA]</scope>
    <source>
        <strain evidence="3 4">130c</strain>
    </source>
</reference>
<evidence type="ECO:0000313" key="3">
    <source>
        <dbReference type="EMBL" id="CDW71677.1"/>
    </source>
</evidence>
<evidence type="ECO:0000256" key="1">
    <source>
        <dbReference type="SAM" id="Coils"/>
    </source>
</evidence>
<protein>
    <submittedName>
        <fullName evidence="3">Uncharacterized protein</fullName>
    </submittedName>
</protein>
<proteinExistence type="predicted"/>
<feature type="coiled-coil region" evidence="1">
    <location>
        <begin position="85"/>
        <end position="112"/>
    </location>
</feature>
<keyword evidence="1" id="KW-0175">Coiled coil</keyword>
<feature type="compositionally biased region" description="Acidic residues" evidence="2">
    <location>
        <begin position="206"/>
        <end position="219"/>
    </location>
</feature>
<dbReference type="EMBL" id="CCKQ01000594">
    <property type="protein sequence ID" value="CDW71677.1"/>
    <property type="molecule type" value="Genomic_DNA"/>
</dbReference>